<keyword evidence="1" id="KW-0175">Coiled coil</keyword>
<dbReference type="PANTHER" id="PTHR13318">
    <property type="entry name" value="PARTNER OF PAIRED, ISOFORM B-RELATED"/>
    <property type="match status" value="1"/>
</dbReference>
<evidence type="ECO:0000259" key="3">
    <source>
        <dbReference type="Pfam" id="PF23550"/>
    </source>
</evidence>
<dbReference type="FunFam" id="3.80.10.10:FF:000601">
    <property type="entry name" value="DNA repair protein Rad7, protein"/>
    <property type="match status" value="1"/>
</dbReference>
<dbReference type="InterPro" id="IPR006553">
    <property type="entry name" value="Leu-rich_rpt_Cys-con_subtyp"/>
</dbReference>
<dbReference type="GO" id="GO:0031146">
    <property type="term" value="P:SCF-dependent proteasomal ubiquitin-dependent protein catabolic process"/>
    <property type="evidence" value="ECO:0007669"/>
    <property type="project" value="TreeGrafter"/>
</dbReference>
<sequence length="631" mass="70256">MLIPYLGSQITNQPKCLVVFSEVRMGLGAHFLASHNISANQIRATAEERRRAAAEANQQLEDGDEEETTVVVETSELSLVVATEEASPGLTTRGRRAAAVNAESAQRKKEKEQKAIDKIKASKKFQKRKREPDGSDDDDDLAQALFEQHSAPLPGQMGNCELCGKRFTVTPYSRSGPDGGLVCGPCGKTLDKENPAPKKKPKQVTGGAVGRRRQVQSNILDGTFTLGGKTLATLCIETLAKNIDLAEDLGDLPGPVIDKIARKLSRHRLLNPTTLSLFLQPTADEVKVYDGAKLTVDDFFRIFRTVPGLKKLKVRNGVHFKDEVMDYLMSRHIELDDLYLHGSNLISEAKWKEYLEKKGKSLQSFRVYWTDKHFTDDVLAVLPTSCPSLTRLKVCHNQKVSGDGVKHIGDIPTLRHLSLDLREHVHSDVYVELLSKIGPNLKTLSLTRAEGVDNSVLDALHTHCRSLEKLRITDSEVMTDAGFARLFKDWQNPGLFFLDLQKCRQLEAARPRENPDHVGLCSDGFRALMAHSGKTLRNLNVHGCRHIEAKAFEEVFSEDSVYEEMSKMEISFCEEVTDFVVGSIFRSCPNLRELNVFGCMKVKDVRVPRGKILVGVPNARGMVIEGVDDFL</sequence>
<dbReference type="EMBL" id="MU864373">
    <property type="protein sequence ID" value="KAK4189609.1"/>
    <property type="molecule type" value="Genomic_DNA"/>
</dbReference>
<name>A0AAN7AK39_9PEZI</name>
<dbReference type="Pfam" id="PF23550">
    <property type="entry name" value="zf_Tbcl_Rhp7"/>
    <property type="match status" value="1"/>
</dbReference>
<protein>
    <submittedName>
        <fullName evidence="4">DNA repair protein rhp7</fullName>
    </submittedName>
</protein>
<dbReference type="InterPro" id="IPR032675">
    <property type="entry name" value="LRR_dom_sf"/>
</dbReference>
<dbReference type="GO" id="GO:0019005">
    <property type="term" value="C:SCF ubiquitin ligase complex"/>
    <property type="evidence" value="ECO:0007669"/>
    <property type="project" value="TreeGrafter"/>
</dbReference>
<feature type="domain" description="DNA repair protein rhp7 treble clef" evidence="3">
    <location>
        <begin position="154"/>
        <end position="192"/>
    </location>
</feature>
<dbReference type="SMART" id="SM00367">
    <property type="entry name" value="LRR_CC"/>
    <property type="match status" value="3"/>
</dbReference>
<gene>
    <name evidence="4" type="ORF">QBC35DRAFT_450055</name>
</gene>
<comment type="caution">
    <text evidence="4">The sequence shown here is derived from an EMBL/GenBank/DDBJ whole genome shotgun (WGS) entry which is preliminary data.</text>
</comment>
<feature type="compositionally biased region" description="Basic and acidic residues" evidence="2">
    <location>
        <begin position="105"/>
        <end position="120"/>
    </location>
</feature>
<evidence type="ECO:0000256" key="1">
    <source>
        <dbReference type="SAM" id="Coils"/>
    </source>
</evidence>
<dbReference type="InterPro" id="IPR056451">
    <property type="entry name" value="Znf_Tbcl_Rhp7"/>
</dbReference>
<evidence type="ECO:0000313" key="4">
    <source>
        <dbReference type="EMBL" id="KAK4189609.1"/>
    </source>
</evidence>
<feature type="region of interest" description="Disordered" evidence="2">
    <location>
        <begin position="191"/>
        <end position="211"/>
    </location>
</feature>
<dbReference type="SUPFAM" id="SSF52047">
    <property type="entry name" value="RNI-like"/>
    <property type="match status" value="1"/>
</dbReference>
<dbReference type="Gene3D" id="3.80.10.10">
    <property type="entry name" value="Ribonuclease Inhibitor"/>
    <property type="match status" value="2"/>
</dbReference>
<reference evidence="4" key="1">
    <citation type="journal article" date="2023" name="Mol. Phylogenet. Evol.">
        <title>Genome-scale phylogeny and comparative genomics of the fungal order Sordariales.</title>
        <authorList>
            <person name="Hensen N."/>
            <person name="Bonometti L."/>
            <person name="Westerberg I."/>
            <person name="Brannstrom I.O."/>
            <person name="Guillou S."/>
            <person name="Cros-Aarteil S."/>
            <person name="Calhoun S."/>
            <person name="Haridas S."/>
            <person name="Kuo A."/>
            <person name="Mondo S."/>
            <person name="Pangilinan J."/>
            <person name="Riley R."/>
            <person name="LaButti K."/>
            <person name="Andreopoulos B."/>
            <person name="Lipzen A."/>
            <person name="Chen C."/>
            <person name="Yan M."/>
            <person name="Daum C."/>
            <person name="Ng V."/>
            <person name="Clum A."/>
            <person name="Steindorff A."/>
            <person name="Ohm R.A."/>
            <person name="Martin F."/>
            <person name="Silar P."/>
            <person name="Natvig D.O."/>
            <person name="Lalanne C."/>
            <person name="Gautier V."/>
            <person name="Ament-Velasquez S.L."/>
            <person name="Kruys A."/>
            <person name="Hutchinson M.I."/>
            <person name="Powell A.J."/>
            <person name="Barry K."/>
            <person name="Miller A.N."/>
            <person name="Grigoriev I.V."/>
            <person name="Debuchy R."/>
            <person name="Gladieux P."/>
            <person name="Hiltunen Thoren M."/>
            <person name="Johannesson H."/>
        </authorList>
    </citation>
    <scope>NUCLEOTIDE SEQUENCE</scope>
    <source>
        <strain evidence="4">PSN309</strain>
    </source>
</reference>
<organism evidence="4 5">
    <name type="scientific">Podospora australis</name>
    <dbReference type="NCBI Taxonomy" id="1536484"/>
    <lineage>
        <taxon>Eukaryota</taxon>
        <taxon>Fungi</taxon>
        <taxon>Dikarya</taxon>
        <taxon>Ascomycota</taxon>
        <taxon>Pezizomycotina</taxon>
        <taxon>Sordariomycetes</taxon>
        <taxon>Sordariomycetidae</taxon>
        <taxon>Sordariales</taxon>
        <taxon>Podosporaceae</taxon>
        <taxon>Podospora</taxon>
    </lineage>
</organism>
<proteinExistence type="predicted"/>
<reference evidence="4" key="2">
    <citation type="submission" date="2023-05" db="EMBL/GenBank/DDBJ databases">
        <authorList>
            <consortium name="Lawrence Berkeley National Laboratory"/>
            <person name="Steindorff A."/>
            <person name="Hensen N."/>
            <person name="Bonometti L."/>
            <person name="Westerberg I."/>
            <person name="Brannstrom I.O."/>
            <person name="Guillou S."/>
            <person name="Cros-Aarteil S."/>
            <person name="Calhoun S."/>
            <person name="Haridas S."/>
            <person name="Kuo A."/>
            <person name="Mondo S."/>
            <person name="Pangilinan J."/>
            <person name="Riley R."/>
            <person name="Labutti K."/>
            <person name="Andreopoulos B."/>
            <person name="Lipzen A."/>
            <person name="Chen C."/>
            <person name="Yanf M."/>
            <person name="Daum C."/>
            <person name="Ng V."/>
            <person name="Clum A."/>
            <person name="Ohm R."/>
            <person name="Martin F."/>
            <person name="Silar P."/>
            <person name="Natvig D."/>
            <person name="Lalanne C."/>
            <person name="Gautier V."/>
            <person name="Ament-Velasquez S.L."/>
            <person name="Kruys A."/>
            <person name="Hutchinson M.I."/>
            <person name="Powell A.J."/>
            <person name="Barry K."/>
            <person name="Miller A.N."/>
            <person name="Grigoriev I.V."/>
            <person name="Debuchy R."/>
            <person name="Gladieux P."/>
            <person name="Thoren M.H."/>
            <person name="Johannesson H."/>
        </authorList>
    </citation>
    <scope>NUCLEOTIDE SEQUENCE</scope>
    <source>
        <strain evidence="4">PSN309</strain>
    </source>
</reference>
<evidence type="ECO:0000256" key="2">
    <source>
        <dbReference type="SAM" id="MobiDB-lite"/>
    </source>
</evidence>
<dbReference type="PANTHER" id="PTHR13318:SF190">
    <property type="entry name" value="PARTNER OF PAIRED, ISOFORM B"/>
    <property type="match status" value="1"/>
</dbReference>
<dbReference type="Proteomes" id="UP001302126">
    <property type="component" value="Unassembled WGS sequence"/>
</dbReference>
<evidence type="ECO:0000313" key="5">
    <source>
        <dbReference type="Proteomes" id="UP001302126"/>
    </source>
</evidence>
<dbReference type="AlphaFoldDB" id="A0AAN7AK39"/>
<feature type="coiled-coil region" evidence="1">
    <location>
        <begin position="39"/>
        <end position="66"/>
    </location>
</feature>
<keyword evidence="5" id="KW-1185">Reference proteome</keyword>
<feature type="region of interest" description="Disordered" evidence="2">
    <location>
        <begin position="83"/>
        <end position="140"/>
    </location>
</feature>
<accession>A0AAN7AK39</accession>